<comment type="caution">
    <text evidence="2">The sequence shown here is derived from an EMBL/GenBank/DDBJ whole genome shotgun (WGS) entry which is preliminary data.</text>
</comment>
<feature type="compositionally biased region" description="Polar residues" evidence="1">
    <location>
        <begin position="40"/>
        <end position="63"/>
    </location>
</feature>
<dbReference type="AlphaFoldDB" id="A0A367XZZ8"/>
<proteinExistence type="predicted"/>
<accession>A0A367XZZ8</accession>
<feature type="region of interest" description="Disordered" evidence="1">
    <location>
        <begin position="40"/>
        <end position="68"/>
    </location>
</feature>
<evidence type="ECO:0000313" key="2">
    <source>
        <dbReference type="EMBL" id="RCK58382.1"/>
    </source>
</evidence>
<keyword evidence="3" id="KW-1185">Reference proteome</keyword>
<protein>
    <submittedName>
        <fullName evidence="2">Uncharacterized protein</fullName>
    </submittedName>
</protein>
<gene>
    <name evidence="2" type="ORF">DTO57_09420</name>
</gene>
<evidence type="ECO:0000313" key="3">
    <source>
        <dbReference type="Proteomes" id="UP000253508"/>
    </source>
</evidence>
<reference evidence="2 3" key="1">
    <citation type="submission" date="2018-07" db="EMBL/GenBank/DDBJ databases">
        <title>Microbacterium endoborsara sp. nov., a novel actinobacterium isolated from Borszczowia aralocaspica.</title>
        <authorList>
            <person name="An D."/>
        </authorList>
    </citation>
    <scope>NUCLEOTIDE SEQUENCE [LARGE SCALE GENOMIC DNA]</scope>
    <source>
        <strain evidence="2 3">C1.15228</strain>
    </source>
</reference>
<dbReference type="OrthoDB" id="5073669at2"/>
<dbReference type="RefSeq" id="WP_114117986.1">
    <property type="nucleotide sequence ID" value="NZ_BMHU01000002.1"/>
</dbReference>
<organism evidence="2 3">
    <name type="scientific">Microbacterium sorbitolivorans</name>
    <dbReference type="NCBI Taxonomy" id="1867410"/>
    <lineage>
        <taxon>Bacteria</taxon>
        <taxon>Bacillati</taxon>
        <taxon>Actinomycetota</taxon>
        <taxon>Actinomycetes</taxon>
        <taxon>Micrococcales</taxon>
        <taxon>Microbacteriaceae</taxon>
        <taxon>Microbacterium</taxon>
    </lineage>
</organism>
<name>A0A367XZZ8_9MICO</name>
<dbReference type="EMBL" id="QORO01000003">
    <property type="protein sequence ID" value="RCK58382.1"/>
    <property type="molecule type" value="Genomic_DNA"/>
</dbReference>
<dbReference type="Proteomes" id="UP000253508">
    <property type="component" value="Unassembled WGS sequence"/>
</dbReference>
<sequence>MPLALTHRITVALVAVVCGVSLLGGCTSSVPHLADPTETAALTVSPSDTLTPTATPEQKQTNDAADPDTWLVTESAIGPIEIGADFDSTLTTIRSTGVGTLDCEGVAYGFAADNAYDILMIGDREGDSGAISEVSIGWNSDTMGVGPRTAEALGLGSTKDQVLAAYEDAVEEDSQIVGHTYVTIPDKDGVSKLVFGYRDGYDGAVSVSVITGEEPAYEPCA</sequence>
<evidence type="ECO:0000256" key="1">
    <source>
        <dbReference type="SAM" id="MobiDB-lite"/>
    </source>
</evidence>